<feature type="region of interest" description="Disordered" evidence="2">
    <location>
        <begin position="34"/>
        <end position="92"/>
    </location>
</feature>
<feature type="chain" id="PRO_5028805161" evidence="3">
    <location>
        <begin position="25"/>
        <end position="869"/>
    </location>
</feature>
<evidence type="ECO:0000259" key="4">
    <source>
        <dbReference type="Pfam" id="PF11955"/>
    </source>
</evidence>
<evidence type="ECO:0000313" key="6">
    <source>
        <dbReference type="Proteomes" id="UP000516314"/>
    </source>
</evidence>
<name>A0A7G2F559_ARATH</name>
<evidence type="ECO:0000313" key="5">
    <source>
        <dbReference type="EMBL" id="CAD5328913.1"/>
    </source>
</evidence>
<keyword evidence="1" id="KW-0175">Coiled coil</keyword>
<dbReference type="Proteomes" id="UP000516314">
    <property type="component" value="Chromosome 4"/>
</dbReference>
<feature type="signal peptide" evidence="3">
    <location>
        <begin position="1"/>
        <end position="24"/>
    </location>
</feature>
<organism evidence="5 6">
    <name type="scientific">Arabidopsis thaliana</name>
    <name type="common">Mouse-ear cress</name>
    <dbReference type="NCBI Taxonomy" id="3702"/>
    <lineage>
        <taxon>Eukaryota</taxon>
        <taxon>Viridiplantae</taxon>
        <taxon>Streptophyta</taxon>
        <taxon>Embryophyta</taxon>
        <taxon>Tracheophyta</taxon>
        <taxon>Spermatophyta</taxon>
        <taxon>Magnoliopsida</taxon>
        <taxon>eudicotyledons</taxon>
        <taxon>Gunneridae</taxon>
        <taxon>Pentapetalae</taxon>
        <taxon>rosids</taxon>
        <taxon>malvids</taxon>
        <taxon>Brassicales</taxon>
        <taxon>Brassicaceae</taxon>
        <taxon>Camelineae</taxon>
        <taxon>Arabidopsis</taxon>
    </lineage>
</organism>
<accession>A0A7G2F559</accession>
<dbReference type="GO" id="GO:0005783">
    <property type="term" value="C:endoplasmic reticulum"/>
    <property type="evidence" value="ECO:0007669"/>
    <property type="project" value="InterPro"/>
</dbReference>
<dbReference type="Pfam" id="PF07946">
    <property type="entry name" value="CCDC47"/>
    <property type="match status" value="1"/>
</dbReference>
<protein>
    <submittedName>
        <fullName evidence="5">(thale cress) hypothetical protein</fullName>
    </submittedName>
</protein>
<evidence type="ECO:0000256" key="2">
    <source>
        <dbReference type="SAM" id="MobiDB-lite"/>
    </source>
</evidence>
<dbReference type="GO" id="GO:0005509">
    <property type="term" value="F:calcium ion binding"/>
    <property type="evidence" value="ECO:0007669"/>
    <property type="project" value="InterPro"/>
</dbReference>
<feature type="region of interest" description="Disordered" evidence="2">
    <location>
        <begin position="105"/>
        <end position="145"/>
    </location>
</feature>
<dbReference type="InterPro" id="IPR012879">
    <property type="entry name" value="CCDC47"/>
</dbReference>
<feature type="compositionally biased region" description="Low complexity" evidence="2">
    <location>
        <begin position="65"/>
        <end position="83"/>
    </location>
</feature>
<dbReference type="GO" id="GO:0003723">
    <property type="term" value="F:RNA binding"/>
    <property type="evidence" value="ECO:0007669"/>
    <property type="project" value="InterPro"/>
</dbReference>
<dbReference type="InterPro" id="IPR021099">
    <property type="entry name" value="PORR_domain"/>
</dbReference>
<dbReference type="Pfam" id="PF11955">
    <property type="entry name" value="PORR"/>
    <property type="match status" value="1"/>
</dbReference>
<evidence type="ECO:0000256" key="1">
    <source>
        <dbReference type="SAM" id="Coils"/>
    </source>
</evidence>
<reference evidence="5 6" key="1">
    <citation type="submission" date="2020-09" db="EMBL/GenBank/DDBJ databases">
        <authorList>
            <person name="Ashkenazy H."/>
        </authorList>
    </citation>
    <scope>NUCLEOTIDE SEQUENCE [LARGE SCALE GENOMIC DNA]</scope>
    <source>
        <strain evidence="6">cv. Cdm-0</strain>
    </source>
</reference>
<dbReference type="AlphaFoldDB" id="A0A7G2F559"/>
<dbReference type="PANTHER" id="PTHR12883">
    <property type="entry name" value="ADIPOCYTE-SPECIFIC PROTEIN 4-RELATED"/>
    <property type="match status" value="1"/>
</dbReference>
<keyword evidence="3" id="KW-0732">Signal</keyword>
<dbReference type="GO" id="GO:0032469">
    <property type="term" value="P:endoplasmic reticulum calcium ion homeostasis"/>
    <property type="evidence" value="ECO:0007669"/>
    <property type="project" value="InterPro"/>
</dbReference>
<feature type="compositionally biased region" description="Acidic residues" evidence="2">
    <location>
        <begin position="34"/>
        <end position="44"/>
    </location>
</feature>
<feature type="domain" description="PORR" evidence="4">
    <location>
        <begin position="502"/>
        <end position="832"/>
    </location>
</feature>
<evidence type="ECO:0000256" key="3">
    <source>
        <dbReference type="SAM" id="SignalP"/>
    </source>
</evidence>
<dbReference type="PANTHER" id="PTHR12883:SF1">
    <property type="entry name" value="DUF1682 DOMAIN-CONTAINING PROTEIN"/>
    <property type="match status" value="1"/>
</dbReference>
<gene>
    <name evidence="5" type="ORF">AT9943_LOCUS16536</name>
</gene>
<sequence>MNRLFSLFSIALIAFLCLHHHVLASSSSDFEGFDAEDDDVSDDSTELHHSLRPPLLTQSESTVLDLDPSPDSDSTPASKSDPPTQTVKPSSSISFDYWDEDEFEGLPEDEKSTESPVFSDDASSPADPQTPDLESASETPDTDIPKKMQSYTVEIVCVSILIGYAINYFTGKRENENLALAWASKFGLKDTIFEKNFSLLGVGEGEDSPLLLKEATNVFKFYASGRRYCHGLLATLELKSRHDLISRLFNSVVPCKDEISFEVYMNDEAMDHIVFAMARKKAAKTMHKELRDLQRFGGMVPSPGGRKWVTEELAVVSESKEVAGDMITDVVLDQVFGDKSFEKFGKYFISMHFSDQHPGKHRKMLLFKFALPDIKHMDDMVRLIALIPYYIDLIGRYKLSSQARNKTDGARQKAAQEAYKELENVRQEALQRKKAEKKKILEEAQAKLSAEALRKKEAKERARQMKKSMPKVKMSRAATTKLARALQQRRTFVNARVKWVSDHYLDDAVQREKNLKQVISLKDRIVSSPSKSLPLSSLSLLKPLVNLHITAAAFFQKYPSVFTTFQPSPSHPLHVRLTSQALTLHKEEETIHLSTPHRNVTVQRLTKFLMLTGAGSLPLNVVDRFRFDLGLPHDYITSLIGDYPDYFEVTEIKDRLTGEKTLALTISSRRNNLPVSEMERREATIDGSRVKKGLRIRYSMNFPKGYELHKRVKNWVEQWQNLPYISPYENAFHLGSYSDQAEKWAVAVLHELLFLLVSKKTETDNVLCLGEYLGFGMRFKKALVHHPGIFYMSHKIRTQTVVLREAYHKVFLLEKHPLMGIRHQYIYLMSKSGRGKKRDYVHGVERSNQKKRVIKACEDGEIYAHNSSQ</sequence>
<proteinExistence type="predicted"/>
<dbReference type="EMBL" id="LR881469">
    <property type="protein sequence ID" value="CAD5328913.1"/>
    <property type="molecule type" value="Genomic_DNA"/>
</dbReference>
<feature type="coiled-coil region" evidence="1">
    <location>
        <begin position="412"/>
        <end position="461"/>
    </location>
</feature>